<keyword evidence="2" id="KW-1185">Reference proteome</keyword>
<protein>
    <submittedName>
        <fullName evidence="1">Uncharacterized protein</fullName>
    </submittedName>
</protein>
<organism evidence="1 2">
    <name type="scientific">Rhododendron molle</name>
    <name type="common">Chinese azalea</name>
    <name type="synonym">Azalea mollis</name>
    <dbReference type="NCBI Taxonomy" id="49168"/>
    <lineage>
        <taxon>Eukaryota</taxon>
        <taxon>Viridiplantae</taxon>
        <taxon>Streptophyta</taxon>
        <taxon>Embryophyta</taxon>
        <taxon>Tracheophyta</taxon>
        <taxon>Spermatophyta</taxon>
        <taxon>Magnoliopsida</taxon>
        <taxon>eudicotyledons</taxon>
        <taxon>Gunneridae</taxon>
        <taxon>Pentapetalae</taxon>
        <taxon>asterids</taxon>
        <taxon>Ericales</taxon>
        <taxon>Ericaceae</taxon>
        <taxon>Ericoideae</taxon>
        <taxon>Rhodoreae</taxon>
        <taxon>Rhododendron</taxon>
    </lineage>
</organism>
<comment type="caution">
    <text evidence="1">The sequence shown here is derived from an EMBL/GenBank/DDBJ whole genome shotgun (WGS) entry which is preliminary data.</text>
</comment>
<sequence>MNLHYCPPAVVNNGLHVNIPELVASAGVDRWKDWVVGYFVDRKLHFSAVETIAHKIWDQFGLLDVLSNEEGFFFFHFDQSGRYRRVIESGPWHFGGKLMVLKQWHPEMSLVKE</sequence>
<proteinExistence type="predicted"/>
<reference evidence="1" key="1">
    <citation type="submission" date="2022-02" db="EMBL/GenBank/DDBJ databases">
        <title>Plant Genome Project.</title>
        <authorList>
            <person name="Zhang R.-G."/>
        </authorList>
    </citation>
    <scope>NUCLEOTIDE SEQUENCE</scope>
    <source>
        <strain evidence="1">AT1</strain>
    </source>
</reference>
<evidence type="ECO:0000313" key="2">
    <source>
        <dbReference type="Proteomes" id="UP001062846"/>
    </source>
</evidence>
<evidence type="ECO:0000313" key="1">
    <source>
        <dbReference type="EMBL" id="KAI8557455.1"/>
    </source>
</evidence>
<accession>A0ACC0NW75</accession>
<dbReference type="EMBL" id="CM046391">
    <property type="protein sequence ID" value="KAI8557455.1"/>
    <property type="molecule type" value="Genomic_DNA"/>
</dbReference>
<name>A0ACC0NW75_RHOML</name>
<dbReference type="Proteomes" id="UP001062846">
    <property type="component" value="Chromosome 4"/>
</dbReference>
<gene>
    <name evidence="1" type="ORF">RHMOL_Rhmol04G0012400</name>
</gene>